<name>A0A318SF08_9DEIO</name>
<comment type="caution">
    <text evidence="2">The sequence shown here is derived from an EMBL/GenBank/DDBJ whole genome shotgun (WGS) entry which is preliminary data.</text>
</comment>
<dbReference type="OrthoDB" id="73674at2"/>
<accession>A0A318SF08</accession>
<dbReference type="RefSeq" id="WP_110887966.1">
    <property type="nucleotide sequence ID" value="NZ_QJSX01000014.1"/>
</dbReference>
<organism evidence="2 3">
    <name type="scientific">Deinococcus yavapaiensis KR-236</name>
    <dbReference type="NCBI Taxonomy" id="694435"/>
    <lineage>
        <taxon>Bacteria</taxon>
        <taxon>Thermotogati</taxon>
        <taxon>Deinococcota</taxon>
        <taxon>Deinococci</taxon>
        <taxon>Deinococcales</taxon>
        <taxon>Deinococcaceae</taxon>
        <taxon>Deinococcus</taxon>
    </lineage>
</organism>
<evidence type="ECO:0000313" key="2">
    <source>
        <dbReference type="EMBL" id="PYE51949.1"/>
    </source>
</evidence>
<keyword evidence="1" id="KW-1133">Transmembrane helix</keyword>
<keyword evidence="1" id="KW-0472">Membrane</keyword>
<proteinExistence type="predicted"/>
<evidence type="ECO:0000313" key="3">
    <source>
        <dbReference type="Proteomes" id="UP000248326"/>
    </source>
</evidence>
<gene>
    <name evidence="2" type="ORF">DES52_114150</name>
</gene>
<keyword evidence="3" id="KW-1185">Reference proteome</keyword>
<evidence type="ECO:0000256" key="1">
    <source>
        <dbReference type="SAM" id="Phobius"/>
    </source>
</evidence>
<sequence>MLMDLESWTPSDKARRIAIAVAIQFAVFVFVLVWIALAWPWYAIVLAPLVAYVLAFYPVFGVLKKLIRR</sequence>
<protein>
    <submittedName>
        <fullName evidence="2">Uncharacterized protein</fullName>
    </submittedName>
</protein>
<feature type="transmembrane region" description="Helical" evidence="1">
    <location>
        <begin position="41"/>
        <end position="63"/>
    </location>
</feature>
<dbReference type="Proteomes" id="UP000248326">
    <property type="component" value="Unassembled WGS sequence"/>
</dbReference>
<reference evidence="2 3" key="1">
    <citation type="submission" date="2018-06" db="EMBL/GenBank/DDBJ databases">
        <title>Genomic Encyclopedia of Type Strains, Phase IV (KMG-IV): sequencing the most valuable type-strain genomes for metagenomic binning, comparative biology and taxonomic classification.</title>
        <authorList>
            <person name="Goeker M."/>
        </authorList>
    </citation>
    <scope>NUCLEOTIDE SEQUENCE [LARGE SCALE GENOMIC DNA]</scope>
    <source>
        <strain evidence="2 3">DSM 18048</strain>
    </source>
</reference>
<dbReference type="AlphaFoldDB" id="A0A318SF08"/>
<dbReference type="EMBL" id="QJSX01000014">
    <property type="protein sequence ID" value="PYE51949.1"/>
    <property type="molecule type" value="Genomic_DNA"/>
</dbReference>
<keyword evidence="1" id="KW-0812">Transmembrane</keyword>
<feature type="transmembrane region" description="Helical" evidence="1">
    <location>
        <begin position="17"/>
        <end position="35"/>
    </location>
</feature>